<evidence type="ECO:0000256" key="2">
    <source>
        <dbReference type="ARBA" id="ARBA00022741"/>
    </source>
</evidence>
<dbReference type="GO" id="GO:0004672">
    <property type="term" value="F:protein kinase activity"/>
    <property type="evidence" value="ECO:0007669"/>
    <property type="project" value="InterPro"/>
</dbReference>
<evidence type="ECO:0000256" key="1">
    <source>
        <dbReference type="ARBA" id="ARBA00022679"/>
    </source>
</evidence>
<dbReference type="SUPFAM" id="SSF56112">
    <property type="entry name" value="Protein kinase-like (PK-like)"/>
    <property type="match status" value="1"/>
</dbReference>
<dbReference type="Gene3D" id="3.30.200.20">
    <property type="entry name" value="Phosphorylase Kinase, domain 1"/>
    <property type="match status" value="1"/>
</dbReference>
<dbReference type="InParanoid" id="V4SSU0"/>
<dbReference type="InterPro" id="IPR011009">
    <property type="entry name" value="Kinase-like_dom_sf"/>
</dbReference>
<dbReference type="PROSITE" id="PS50011">
    <property type="entry name" value="PROTEIN_KINASE_DOM"/>
    <property type="match status" value="1"/>
</dbReference>
<dbReference type="OrthoDB" id="4062651at2759"/>
<dbReference type="FunFam" id="3.30.200.20:FF:000421">
    <property type="entry name" value="Serine/threonine-protein kinase receptor"/>
    <property type="match status" value="1"/>
</dbReference>
<evidence type="ECO:0000313" key="7">
    <source>
        <dbReference type="Proteomes" id="UP000030687"/>
    </source>
</evidence>
<dbReference type="AlphaFoldDB" id="V4SSU0"/>
<protein>
    <recommendedName>
        <fullName evidence="5">Protein kinase domain-containing protein</fullName>
    </recommendedName>
</protein>
<dbReference type="InterPro" id="IPR001245">
    <property type="entry name" value="Ser-Thr/Tyr_kinase_cat_dom"/>
</dbReference>
<dbReference type="EMBL" id="KI536861">
    <property type="protein sequence ID" value="ESR42035.1"/>
    <property type="molecule type" value="Genomic_DNA"/>
</dbReference>
<dbReference type="InterPro" id="IPR052059">
    <property type="entry name" value="CR_Ser/Thr_kinase"/>
</dbReference>
<dbReference type="eggNOG" id="KOG1187">
    <property type="taxonomic scope" value="Eukaryota"/>
</dbReference>
<dbReference type="OMA" id="AMSNITH"/>
<dbReference type="GO" id="GO:0005524">
    <property type="term" value="F:ATP binding"/>
    <property type="evidence" value="ECO:0007669"/>
    <property type="project" value="UniProtKB-KW"/>
</dbReference>
<gene>
    <name evidence="6" type="ORF">CICLE_v10013919mg</name>
</gene>
<feature type="domain" description="Protein kinase" evidence="5">
    <location>
        <begin position="51"/>
        <end position="144"/>
    </location>
</feature>
<proteinExistence type="predicted"/>
<organism evidence="6 7">
    <name type="scientific">Citrus clementina</name>
    <name type="common">Clementine</name>
    <name type="synonym">Citrus deliciosa x Citrus sinensis</name>
    <dbReference type="NCBI Taxonomy" id="85681"/>
    <lineage>
        <taxon>Eukaryota</taxon>
        <taxon>Viridiplantae</taxon>
        <taxon>Streptophyta</taxon>
        <taxon>Embryophyta</taxon>
        <taxon>Tracheophyta</taxon>
        <taxon>Spermatophyta</taxon>
        <taxon>Magnoliopsida</taxon>
        <taxon>eudicotyledons</taxon>
        <taxon>Gunneridae</taxon>
        <taxon>Pentapetalae</taxon>
        <taxon>rosids</taxon>
        <taxon>malvids</taxon>
        <taxon>Sapindales</taxon>
        <taxon>Rutaceae</taxon>
        <taxon>Aurantioideae</taxon>
        <taxon>Citrus</taxon>
    </lineage>
</organism>
<reference evidence="6 7" key="1">
    <citation type="submission" date="2013-10" db="EMBL/GenBank/DDBJ databases">
        <authorList>
            <consortium name="International Citrus Genome Consortium"/>
            <person name="Jenkins J."/>
            <person name="Schmutz J."/>
            <person name="Prochnik S."/>
            <person name="Rokhsar D."/>
            <person name="Gmitter F."/>
            <person name="Ollitrault P."/>
            <person name="Machado M."/>
            <person name="Talon M."/>
            <person name="Wincker P."/>
            <person name="Jaillon O."/>
            <person name="Morgante M."/>
        </authorList>
    </citation>
    <scope>NUCLEOTIDE SEQUENCE</scope>
    <source>
        <strain evidence="7">cv. Clemenules</strain>
    </source>
</reference>
<dbReference type="InterPro" id="IPR000719">
    <property type="entry name" value="Prot_kinase_dom"/>
</dbReference>
<dbReference type="Proteomes" id="UP000030687">
    <property type="component" value="Unassembled WGS sequence"/>
</dbReference>
<keyword evidence="1" id="KW-0808">Transferase</keyword>
<evidence type="ECO:0000259" key="5">
    <source>
        <dbReference type="PROSITE" id="PS50011"/>
    </source>
</evidence>
<sequence>MKLPFRCLSCCSAISSEAAASAMVRTGNGGQNHEVFQVFSYNELRNATQGFSSSNKIGEGSFGSVYKGRLRDGTVVGVKVLSVELESMRGEREFASELAALSTIKHQNLVTLRGCCIDGARRYLVYEYMENNSLARILLGSISY</sequence>
<name>V4SSU0_CITCL</name>
<evidence type="ECO:0000256" key="3">
    <source>
        <dbReference type="ARBA" id="ARBA00022777"/>
    </source>
</evidence>
<dbReference type="PANTHER" id="PTHR47973">
    <property type="entry name" value="CYSTEINE-RICH RECEPTOR-LIKE PROTEIN KINASE 3"/>
    <property type="match status" value="1"/>
</dbReference>
<accession>V4SSU0</accession>
<evidence type="ECO:0000313" key="6">
    <source>
        <dbReference type="EMBL" id="ESR42035.1"/>
    </source>
</evidence>
<keyword evidence="2" id="KW-0547">Nucleotide-binding</keyword>
<evidence type="ECO:0000256" key="4">
    <source>
        <dbReference type="ARBA" id="ARBA00022840"/>
    </source>
</evidence>
<dbReference type="Gramene" id="ESR42035">
    <property type="protein sequence ID" value="ESR42035"/>
    <property type="gene ID" value="CICLE_v10013919mg"/>
</dbReference>
<keyword evidence="3" id="KW-0418">Kinase</keyword>
<keyword evidence="7" id="KW-1185">Reference proteome</keyword>
<keyword evidence="4" id="KW-0067">ATP-binding</keyword>
<dbReference type="Pfam" id="PF07714">
    <property type="entry name" value="PK_Tyr_Ser-Thr"/>
    <property type="match status" value="1"/>
</dbReference>
<dbReference type="KEGG" id="cic:CICLE_v10013919mg"/>